<gene>
    <name evidence="4" type="ORF">Pen02_34380</name>
</gene>
<dbReference type="InterPro" id="IPR003362">
    <property type="entry name" value="Bact_transf"/>
</dbReference>
<feature type="domain" description="Bacterial sugar transferase" evidence="3">
    <location>
        <begin position="177"/>
        <end position="354"/>
    </location>
</feature>
<feature type="region of interest" description="Disordered" evidence="2">
    <location>
        <begin position="1"/>
        <end position="67"/>
    </location>
</feature>
<evidence type="ECO:0000256" key="2">
    <source>
        <dbReference type="SAM" id="MobiDB-lite"/>
    </source>
</evidence>
<dbReference type="Proteomes" id="UP000646749">
    <property type="component" value="Unassembled WGS sequence"/>
</dbReference>
<dbReference type="Pfam" id="PF02397">
    <property type="entry name" value="Bac_transf"/>
    <property type="match status" value="1"/>
</dbReference>
<dbReference type="PANTHER" id="PTHR30576:SF0">
    <property type="entry name" value="UNDECAPRENYL-PHOSPHATE N-ACETYLGALACTOSAMINYL 1-PHOSPHATE TRANSFERASE-RELATED"/>
    <property type="match status" value="1"/>
</dbReference>
<sequence>MSIDQTQLVPSAPPGAEAGADRRTGTGARRTGARHAVVPSPPRRPGRHRRGRNSTAGRRSAPARRGVRALVLEPRTGDATPDRLADEFHVAARLPLPERMEQLDEALLRWRPKLLLCKHPLDSLDARLAAVCLAHDVEIFVLAHPVYGLLQPARLRRFGGLPWLRLRPGRSGEEKVKRALDVAVTLLGAPLVVPLMLVVAAAVSLSGPPLYRQERVGAGGHRFHMVKFRTMRADAERHTGPALASVDDARVTRVGRVLRRFRLDELPQLWNVVRGDMSLVGPRPERPEFVATFRELPHYELRHRIRPGMTGIAQLTGGYAATVEEKLRCDLLYLHCRSLRLDLLLVVLTIVELFRGFPRG</sequence>
<name>A0ABQ4E2B2_9ACTN</name>
<evidence type="ECO:0000259" key="3">
    <source>
        <dbReference type="Pfam" id="PF02397"/>
    </source>
</evidence>
<comment type="similarity">
    <text evidence="1">Belongs to the bacterial sugar transferase family.</text>
</comment>
<dbReference type="RefSeq" id="WP_203867019.1">
    <property type="nucleotide sequence ID" value="NZ_BONW01000016.1"/>
</dbReference>
<reference evidence="4 5" key="1">
    <citation type="submission" date="2021-01" db="EMBL/GenBank/DDBJ databases">
        <title>Whole genome shotgun sequence of Plantactinospora endophytica NBRC 110450.</title>
        <authorList>
            <person name="Komaki H."/>
            <person name="Tamura T."/>
        </authorList>
    </citation>
    <scope>NUCLEOTIDE SEQUENCE [LARGE SCALE GENOMIC DNA]</scope>
    <source>
        <strain evidence="4 5">NBRC 110450</strain>
    </source>
</reference>
<accession>A0ABQ4E2B2</accession>
<evidence type="ECO:0000313" key="4">
    <source>
        <dbReference type="EMBL" id="GIG88502.1"/>
    </source>
</evidence>
<dbReference type="EMBL" id="BONW01000016">
    <property type="protein sequence ID" value="GIG88502.1"/>
    <property type="molecule type" value="Genomic_DNA"/>
</dbReference>
<evidence type="ECO:0000256" key="1">
    <source>
        <dbReference type="ARBA" id="ARBA00006464"/>
    </source>
</evidence>
<proteinExistence type="inferred from homology"/>
<dbReference type="PANTHER" id="PTHR30576">
    <property type="entry name" value="COLANIC BIOSYNTHESIS UDP-GLUCOSE LIPID CARRIER TRANSFERASE"/>
    <property type="match status" value="1"/>
</dbReference>
<evidence type="ECO:0000313" key="5">
    <source>
        <dbReference type="Proteomes" id="UP000646749"/>
    </source>
</evidence>
<comment type="caution">
    <text evidence="4">The sequence shown here is derived from an EMBL/GenBank/DDBJ whole genome shotgun (WGS) entry which is preliminary data.</text>
</comment>
<organism evidence="4 5">
    <name type="scientific">Plantactinospora endophytica</name>
    <dbReference type="NCBI Taxonomy" id="673535"/>
    <lineage>
        <taxon>Bacteria</taxon>
        <taxon>Bacillati</taxon>
        <taxon>Actinomycetota</taxon>
        <taxon>Actinomycetes</taxon>
        <taxon>Micromonosporales</taxon>
        <taxon>Micromonosporaceae</taxon>
        <taxon>Plantactinospora</taxon>
    </lineage>
</organism>
<keyword evidence="5" id="KW-1185">Reference proteome</keyword>
<protein>
    <recommendedName>
        <fullName evidence="3">Bacterial sugar transferase domain-containing protein</fullName>
    </recommendedName>
</protein>